<evidence type="ECO:0000313" key="13">
    <source>
        <dbReference type="EMBL" id="KAF1024070.1"/>
    </source>
</evidence>
<dbReference type="Proteomes" id="UP000461670">
    <property type="component" value="Unassembled WGS sequence"/>
</dbReference>
<evidence type="ECO:0000256" key="3">
    <source>
        <dbReference type="ARBA" id="ARBA00022448"/>
    </source>
</evidence>
<evidence type="ECO:0000256" key="5">
    <source>
        <dbReference type="ARBA" id="ARBA00022519"/>
    </source>
</evidence>
<evidence type="ECO:0000256" key="4">
    <source>
        <dbReference type="ARBA" id="ARBA00022475"/>
    </source>
</evidence>
<name>A0A7V8FSF9_9BURK</name>
<dbReference type="GO" id="GO:0046677">
    <property type="term" value="P:response to antibiotic"/>
    <property type="evidence" value="ECO:0007669"/>
    <property type="project" value="UniProtKB-ARBA"/>
</dbReference>
<evidence type="ECO:0000256" key="1">
    <source>
        <dbReference type="ARBA" id="ARBA00004377"/>
    </source>
</evidence>
<protein>
    <submittedName>
        <fullName evidence="13">Multidrug export protein EmrA</fullName>
    </submittedName>
</protein>
<sequence>MSNNTTSPTPAQNDPAQAPGQRRKLFTRVAAVVVIAGLAWGAYEWLVASHYENTDNAYVQGNIVQITPQTAGTVQGILADETDLVHAGQVLVRLDPADARVAYAQAEANLAQAVRQARTLYVNNGSLAAQVTLREADAVRARNDVRRAADDLRRRQILQGNSAVSKEELDHAQSQLETARAALASAEAATQAAREQLASNQSLTDGTEVASNPSVQTAAAKLREAYLALQRTELPSPVDGFVAKRSVQVGQRVAPGAQLMTVVPLDQLWVDANFKENQLRNLRIGQPVKLTADVYGGKVEYDGQIAGLGVGTGAAFSLLPAQNATGNWIKVVQRVPVRVLLDAKQLAEHPLRVGLSMDVTVDISKQDGKFLADAPRQQPAAQTEVYAEQDKGADEAIARVIAANAGKPLNATGGAGKGGAHGTLM</sequence>
<dbReference type="GO" id="GO:0005886">
    <property type="term" value="C:plasma membrane"/>
    <property type="evidence" value="ECO:0007669"/>
    <property type="project" value="UniProtKB-SubCell"/>
</dbReference>
<feature type="coiled-coil region" evidence="9">
    <location>
        <begin position="169"/>
        <end position="196"/>
    </location>
</feature>
<dbReference type="SUPFAM" id="SSF111369">
    <property type="entry name" value="HlyD-like secretion proteins"/>
    <property type="match status" value="2"/>
</dbReference>
<feature type="compositionally biased region" description="Polar residues" evidence="10">
    <location>
        <begin position="1"/>
        <end position="15"/>
    </location>
</feature>
<dbReference type="Gene3D" id="1.10.287.470">
    <property type="entry name" value="Helix hairpin bin"/>
    <property type="match status" value="1"/>
</dbReference>
<dbReference type="Gene3D" id="2.40.50.100">
    <property type="match status" value="1"/>
</dbReference>
<dbReference type="Pfam" id="PF25885">
    <property type="entry name" value="HH_EMRA"/>
    <property type="match status" value="1"/>
</dbReference>
<keyword evidence="8 11" id="KW-0472">Membrane</keyword>
<evidence type="ECO:0000256" key="9">
    <source>
        <dbReference type="SAM" id="Coils"/>
    </source>
</evidence>
<dbReference type="InterPro" id="IPR058633">
    <property type="entry name" value="EmrA/FarA_HH"/>
</dbReference>
<keyword evidence="9" id="KW-0175">Coiled coil</keyword>
<keyword evidence="3" id="KW-0813">Transport</keyword>
<keyword evidence="6 11" id="KW-0812">Transmembrane</keyword>
<gene>
    <name evidence="13" type="primary">emrA</name>
    <name evidence="13" type="ORF">GAK30_00090</name>
</gene>
<evidence type="ECO:0000256" key="11">
    <source>
        <dbReference type="SAM" id="Phobius"/>
    </source>
</evidence>
<dbReference type="GO" id="GO:0015721">
    <property type="term" value="P:bile acid and bile salt transport"/>
    <property type="evidence" value="ECO:0007669"/>
    <property type="project" value="UniProtKB-ARBA"/>
</dbReference>
<dbReference type="EMBL" id="WNDQ01000001">
    <property type="protein sequence ID" value="KAF1024070.1"/>
    <property type="molecule type" value="Genomic_DNA"/>
</dbReference>
<keyword evidence="4" id="KW-1003">Cell membrane</keyword>
<organism evidence="13 14">
    <name type="scientific">Paracidovorax wautersii</name>
    <dbReference type="NCBI Taxonomy" id="1177982"/>
    <lineage>
        <taxon>Bacteria</taxon>
        <taxon>Pseudomonadati</taxon>
        <taxon>Pseudomonadota</taxon>
        <taxon>Betaproteobacteria</taxon>
        <taxon>Burkholderiales</taxon>
        <taxon>Comamonadaceae</taxon>
        <taxon>Paracidovorax</taxon>
    </lineage>
</organism>
<feature type="region of interest" description="Disordered" evidence="10">
    <location>
        <begin position="1"/>
        <end position="20"/>
    </location>
</feature>
<dbReference type="PANTHER" id="PTHR30386:SF19">
    <property type="entry name" value="MULTIDRUG EXPORT PROTEIN EMRA-RELATED"/>
    <property type="match status" value="1"/>
</dbReference>
<dbReference type="FunFam" id="2.40.30.170:FF:000003">
    <property type="entry name" value="Multidrug resistance protein A"/>
    <property type="match status" value="1"/>
</dbReference>
<feature type="transmembrane region" description="Helical" evidence="11">
    <location>
        <begin position="25"/>
        <end position="43"/>
    </location>
</feature>
<dbReference type="GO" id="GO:1990961">
    <property type="term" value="P:xenobiotic detoxification by transmembrane export across the plasma membrane"/>
    <property type="evidence" value="ECO:0007669"/>
    <property type="project" value="UniProtKB-ARBA"/>
</dbReference>
<keyword evidence="5" id="KW-0997">Cell inner membrane</keyword>
<reference evidence="14" key="1">
    <citation type="journal article" date="2020" name="MBio">
        <title>Horizontal gene transfer to a defensive symbiont with a reduced genome amongst a multipartite beetle microbiome.</title>
        <authorList>
            <person name="Waterworth S.C."/>
            <person name="Florez L.V."/>
            <person name="Rees E.R."/>
            <person name="Hertweck C."/>
            <person name="Kaltenpoth M."/>
            <person name="Kwan J.C."/>
        </authorList>
    </citation>
    <scope>NUCLEOTIDE SEQUENCE [LARGE SCALE GENOMIC DNA]</scope>
</reference>
<keyword evidence="7 11" id="KW-1133">Transmembrane helix</keyword>
<evidence type="ECO:0000256" key="7">
    <source>
        <dbReference type="ARBA" id="ARBA00022989"/>
    </source>
</evidence>
<evidence type="ECO:0000259" key="12">
    <source>
        <dbReference type="Pfam" id="PF25885"/>
    </source>
</evidence>
<evidence type="ECO:0000256" key="10">
    <source>
        <dbReference type="SAM" id="MobiDB-lite"/>
    </source>
</evidence>
<dbReference type="AlphaFoldDB" id="A0A7V8FSF9"/>
<evidence type="ECO:0000256" key="6">
    <source>
        <dbReference type="ARBA" id="ARBA00022692"/>
    </source>
</evidence>
<evidence type="ECO:0000256" key="8">
    <source>
        <dbReference type="ARBA" id="ARBA00023136"/>
    </source>
</evidence>
<dbReference type="InterPro" id="IPR050739">
    <property type="entry name" value="MFP"/>
</dbReference>
<dbReference type="Gene3D" id="2.40.30.170">
    <property type="match status" value="1"/>
</dbReference>
<comment type="caution">
    <text evidence="13">The sequence shown here is derived from an EMBL/GenBank/DDBJ whole genome shotgun (WGS) entry which is preliminary data.</text>
</comment>
<dbReference type="PANTHER" id="PTHR30386">
    <property type="entry name" value="MEMBRANE FUSION SUBUNIT OF EMRAB-TOLC MULTIDRUG EFFLUX PUMP"/>
    <property type="match status" value="1"/>
</dbReference>
<proteinExistence type="inferred from homology"/>
<evidence type="ECO:0000256" key="2">
    <source>
        <dbReference type="ARBA" id="ARBA00009477"/>
    </source>
</evidence>
<feature type="domain" description="Multidrug export protein EmrA/FarA alpha-helical hairpin" evidence="12">
    <location>
        <begin position="98"/>
        <end position="232"/>
    </location>
</feature>
<accession>A0A7V8FSF9</accession>
<evidence type="ECO:0000313" key="14">
    <source>
        <dbReference type="Proteomes" id="UP000461670"/>
    </source>
</evidence>
<comment type="similarity">
    <text evidence="2">Belongs to the membrane fusion protein (MFP) (TC 8.A.1) family.</text>
</comment>
<comment type="subcellular location">
    <subcellularLocation>
        <location evidence="1">Cell inner membrane</location>
        <topology evidence="1">Single-pass membrane protein</topology>
    </subcellularLocation>
</comment>